<dbReference type="HOGENOM" id="CLU_420836_0_0_10"/>
<name>L1NE65_9PORP</name>
<accession>L1NE65</accession>
<comment type="caution">
    <text evidence="1">The sequence shown here is derived from an EMBL/GenBank/DDBJ whole genome shotgun (WGS) entry which is preliminary data.</text>
</comment>
<gene>
    <name evidence="1" type="ORF">HMPREF9134_00869</name>
</gene>
<dbReference type="RefSeq" id="WP_005469229.1">
    <property type="nucleotide sequence ID" value="NZ_KB291046.1"/>
</dbReference>
<proteinExistence type="predicted"/>
<dbReference type="Proteomes" id="UP000010408">
    <property type="component" value="Unassembled WGS sequence"/>
</dbReference>
<reference evidence="1 2" key="1">
    <citation type="submission" date="2012-05" db="EMBL/GenBank/DDBJ databases">
        <authorList>
            <person name="Weinstock G."/>
            <person name="Sodergren E."/>
            <person name="Lobos E.A."/>
            <person name="Fulton L."/>
            <person name="Fulton R."/>
            <person name="Courtney L."/>
            <person name="Fronick C."/>
            <person name="O'Laughlin M."/>
            <person name="Godfrey J."/>
            <person name="Wilson R.M."/>
            <person name="Miner T."/>
            <person name="Farmer C."/>
            <person name="Delehaunty K."/>
            <person name="Cordes M."/>
            <person name="Minx P."/>
            <person name="Tomlinson C."/>
            <person name="Chen J."/>
            <person name="Wollam A."/>
            <person name="Pepin K.H."/>
            <person name="Bhonagiri V."/>
            <person name="Zhang X."/>
            <person name="Suruliraj S."/>
            <person name="Warren W."/>
            <person name="Mitreva M."/>
            <person name="Mardis E.R."/>
            <person name="Wilson R.K."/>
        </authorList>
    </citation>
    <scope>NUCLEOTIDE SEQUENCE [LARGE SCALE GENOMIC DNA]</scope>
    <source>
        <strain evidence="1 2">F0037</strain>
    </source>
</reference>
<dbReference type="PROSITE" id="PS51257">
    <property type="entry name" value="PROKAR_LIPOPROTEIN"/>
    <property type="match status" value="1"/>
</dbReference>
<protein>
    <submittedName>
        <fullName evidence="1">Uncharacterized protein</fullName>
    </submittedName>
</protein>
<dbReference type="PATRIC" id="fig|1127696.3.peg.790"/>
<dbReference type="EMBL" id="AMEQ01000025">
    <property type="protein sequence ID" value="EKY01492.1"/>
    <property type="molecule type" value="Genomic_DNA"/>
</dbReference>
<dbReference type="STRING" id="1127696.HMPREF9134_00869"/>
<dbReference type="AlphaFoldDB" id="L1NE65"/>
<evidence type="ECO:0000313" key="2">
    <source>
        <dbReference type="Proteomes" id="UP000010408"/>
    </source>
</evidence>
<sequence>MKKVVMALFAILAFASCKKETPESQQGQRDLIPQGTEMNLDLSADLNKEDASFRSLDHKFVGNTFVAQLTAGAKVPVHTYIFNGNDRVYAQTLQWVVKEDGKTLFCREKITLGKAIDPNKRTILKAYIVDGTKTSDGIAIPAHDLTKVKLYDENASININVPYQLYNMLKIGRGGSLHNVEWAKQVRKFEPVGSLVRVRLRNELNQTVTVSKIQSIGQEWIPVVSTTLQTNNLDWSPLKFDSERWTQGDLNSLTPRDYVIEGGPISLSPGQTYSKVLLFWTDKTDSYGEVAQINIIPNEAVATPYYTSTLNNHASYDVSSALQEEGGKVYDTRNSLPHRNDGLLRRVTLKLCPFPDPLSLLSEHALNSNGSDFLHDTNDFDPNDPSSATKNRAVGYFNFRDLISSLPTLKAPKTYPSGNGAKWHVPTLEEMRAIFPFPVHLRPSSGVSSSNNPLTVRVGNYRAVVANSWVMYHGDKEIYSLAFGSAKEMAYYRRRPDGTIETNAGDAIELRDDKRYAYYAKYDDAKQVFVVKSKYVGVNPTIKNAEDVKAKIDWTTPGLTTRTIPMYGWKESATSSSKIGQHTVSLLLYGPHTKDGTPPQEIPGTTPPRLRNEISDFYVALMGKYTSGPFELDKVSISSTSRYPVFLIKSF</sequence>
<evidence type="ECO:0000313" key="1">
    <source>
        <dbReference type="EMBL" id="EKY01492.1"/>
    </source>
</evidence>
<organism evidence="1 2">
    <name type="scientific">Porphyromonas catoniae F0037</name>
    <dbReference type="NCBI Taxonomy" id="1127696"/>
    <lineage>
        <taxon>Bacteria</taxon>
        <taxon>Pseudomonadati</taxon>
        <taxon>Bacteroidota</taxon>
        <taxon>Bacteroidia</taxon>
        <taxon>Bacteroidales</taxon>
        <taxon>Porphyromonadaceae</taxon>
        <taxon>Porphyromonas</taxon>
    </lineage>
</organism>